<organism evidence="8 9">
    <name type="scientific">Owenia fusiformis</name>
    <name type="common">Polychaete worm</name>
    <dbReference type="NCBI Taxonomy" id="6347"/>
    <lineage>
        <taxon>Eukaryota</taxon>
        <taxon>Metazoa</taxon>
        <taxon>Spiralia</taxon>
        <taxon>Lophotrochozoa</taxon>
        <taxon>Annelida</taxon>
        <taxon>Polychaeta</taxon>
        <taxon>Sedentaria</taxon>
        <taxon>Canalipalpata</taxon>
        <taxon>Sabellida</taxon>
        <taxon>Oweniida</taxon>
        <taxon>Oweniidae</taxon>
        <taxon>Owenia</taxon>
    </lineage>
</organism>
<dbReference type="PANTHER" id="PTHR21016:SF7">
    <property type="entry name" value="TM2 DOMAIN-CONTAINING PROTEIN 3"/>
    <property type="match status" value="1"/>
</dbReference>
<dbReference type="OrthoDB" id="10257855at2759"/>
<evidence type="ECO:0000256" key="5">
    <source>
        <dbReference type="ARBA" id="ARBA00022989"/>
    </source>
</evidence>
<keyword evidence="4" id="KW-0732">Signal</keyword>
<comment type="subcellular location">
    <subcellularLocation>
        <location evidence="1">Membrane</location>
        <topology evidence="1">Multi-pass membrane protein</topology>
    </subcellularLocation>
</comment>
<dbReference type="InterPro" id="IPR007829">
    <property type="entry name" value="TM2"/>
</dbReference>
<keyword evidence="3" id="KW-0812">Transmembrane</keyword>
<dbReference type="AlphaFoldDB" id="A0A8J1U256"/>
<keyword evidence="6" id="KW-0472">Membrane</keyword>
<protein>
    <submittedName>
        <fullName evidence="8">Uncharacterized protein</fullName>
    </submittedName>
</protein>
<reference evidence="8" key="1">
    <citation type="submission" date="2022-03" db="EMBL/GenBank/DDBJ databases">
        <authorList>
            <person name="Martin C."/>
        </authorList>
    </citation>
    <scope>NUCLEOTIDE SEQUENCE</scope>
</reference>
<proteinExistence type="inferred from homology"/>
<keyword evidence="7" id="KW-0325">Glycoprotein</keyword>
<comment type="caution">
    <text evidence="8">The sequence shown here is derived from an EMBL/GenBank/DDBJ whole genome shotgun (WGS) entry which is preliminary data.</text>
</comment>
<dbReference type="GO" id="GO:0016020">
    <property type="term" value="C:membrane"/>
    <property type="evidence" value="ECO:0007669"/>
    <property type="project" value="UniProtKB-SubCell"/>
</dbReference>
<evidence type="ECO:0000256" key="6">
    <source>
        <dbReference type="ARBA" id="ARBA00023136"/>
    </source>
</evidence>
<keyword evidence="9" id="KW-1185">Reference proteome</keyword>
<dbReference type="PANTHER" id="PTHR21016">
    <property type="entry name" value="BETA-AMYLOID BINDING PROTEIN-RELATED"/>
    <property type="match status" value="1"/>
</dbReference>
<keyword evidence="5" id="KW-1133">Transmembrane helix</keyword>
<dbReference type="EMBL" id="CAIIXF020000010">
    <property type="protein sequence ID" value="CAH1797312.1"/>
    <property type="molecule type" value="Genomic_DNA"/>
</dbReference>
<evidence type="ECO:0000256" key="7">
    <source>
        <dbReference type="ARBA" id="ARBA00023180"/>
    </source>
</evidence>
<dbReference type="InterPro" id="IPR050932">
    <property type="entry name" value="TM2D1-3-like"/>
</dbReference>
<evidence type="ECO:0000256" key="3">
    <source>
        <dbReference type="ARBA" id="ARBA00022692"/>
    </source>
</evidence>
<gene>
    <name evidence="8" type="ORF">OFUS_LOCUS21620</name>
</gene>
<evidence type="ECO:0000256" key="2">
    <source>
        <dbReference type="ARBA" id="ARBA00008284"/>
    </source>
</evidence>
<name>A0A8J1U256_OWEFU</name>
<sequence>MRKNKSELYYSCLLLLLAFWSSTDADITTTDETSTLTSAINQTIESTLSSTTETITTTTKGPNRTDWSHITKCPSNVQCNLLGPDCIECPGYTINCIYGDEVAVTCTAKPGLNCTGPEQFEKRPICRFCYQTEPWEHTCTDTTNCKVVNTTRTSNPRGVYISNCTVKQHILCLGHRTFKKRRKCNWTSGYRWSTTLILSVTLGGFGADRFYLGQWREGIGKLFSFGGLGVWTLVDVILVAVGYVGPHDGTLYIY</sequence>
<comment type="similarity">
    <text evidence="2">Belongs to the TM2 family.</text>
</comment>
<evidence type="ECO:0000256" key="4">
    <source>
        <dbReference type="ARBA" id="ARBA00022729"/>
    </source>
</evidence>
<evidence type="ECO:0000256" key="1">
    <source>
        <dbReference type="ARBA" id="ARBA00004141"/>
    </source>
</evidence>
<evidence type="ECO:0000313" key="9">
    <source>
        <dbReference type="Proteomes" id="UP000749559"/>
    </source>
</evidence>
<dbReference type="Proteomes" id="UP000749559">
    <property type="component" value="Unassembled WGS sequence"/>
</dbReference>
<evidence type="ECO:0000313" key="8">
    <source>
        <dbReference type="EMBL" id="CAH1797312.1"/>
    </source>
</evidence>
<accession>A0A8J1U256</accession>
<dbReference type="Pfam" id="PF05154">
    <property type="entry name" value="TM2"/>
    <property type="match status" value="1"/>
</dbReference>